<feature type="domain" description="Quinate/shikimate 5-dehydrogenase/glutamyl-tRNA reductase" evidence="9">
    <location>
        <begin position="136"/>
        <end position="207"/>
    </location>
</feature>
<evidence type="ECO:0000313" key="12">
    <source>
        <dbReference type="EMBL" id="TKW66769.1"/>
    </source>
</evidence>
<proteinExistence type="inferred from homology"/>
<evidence type="ECO:0000256" key="2">
    <source>
        <dbReference type="ARBA" id="ARBA00012962"/>
    </source>
</evidence>
<evidence type="ECO:0000256" key="5">
    <source>
        <dbReference type="ARBA" id="ARBA00023002"/>
    </source>
</evidence>
<comment type="subunit">
    <text evidence="8">Homodimer.</text>
</comment>
<evidence type="ECO:0000259" key="9">
    <source>
        <dbReference type="Pfam" id="PF01488"/>
    </source>
</evidence>
<dbReference type="InterPro" id="IPR011342">
    <property type="entry name" value="Shikimate_DH"/>
</dbReference>
<feature type="binding site" evidence="8">
    <location>
        <position position="101"/>
    </location>
    <ligand>
        <name>shikimate</name>
        <dbReference type="ChEBI" id="CHEBI:36208"/>
    </ligand>
</feature>
<dbReference type="InterPro" id="IPR022893">
    <property type="entry name" value="Shikimate_DH_fam"/>
</dbReference>
<dbReference type="Pfam" id="PF18317">
    <property type="entry name" value="SDH_C"/>
    <property type="match status" value="1"/>
</dbReference>
<dbReference type="InterPro" id="IPR046346">
    <property type="entry name" value="Aminoacid_DH-like_N_sf"/>
</dbReference>
<keyword evidence="5 8" id="KW-0560">Oxidoreductase</keyword>
<comment type="function">
    <text evidence="8">Involved in the biosynthesis of the chorismate, which leads to the biosynthesis of aromatic amino acids. Catalyzes the reversible NADPH linked reduction of 3-dehydroshikimate (DHSA) to yield shikimate (SA).</text>
</comment>
<dbReference type="Pfam" id="PF01488">
    <property type="entry name" value="Shikimate_DH"/>
    <property type="match status" value="1"/>
</dbReference>
<feature type="active site" description="Proton acceptor" evidence="8">
    <location>
        <position position="80"/>
    </location>
</feature>
<feature type="binding site" evidence="8">
    <location>
        <position position="76"/>
    </location>
    <ligand>
        <name>shikimate</name>
        <dbReference type="ChEBI" id="CHEBI:36208"/>
    </ligand>
</feature>
<dbReference type="SUPFAM" id="SSF53223">
    <property type="entry name" value="Aminoacid dehydrogenase-like, N-terminal domain"/>
    <property type="match status" value="1"/>
</dbReference>
<dbReference type="InterPro" id="IPR013708">
    <property type="entry name" value="Shikimate_DH-bd_N"/>
</dbReference>
<feature type="domain" description="Shikimate dehydrogenase substrate binding N-terminal" evidence="10">
    <location>
        <begin position="21"/>
        <end position="103"/>
    </location>
</feature>
<dbReference type="NCBIfam" id="NF001312">
    <property type="entry name" value="PRK00258.1-4"/>
    <property type="match status" value="1"/>
</dbReference>
<feature type="binding site" evidence="8">
    <location>
        <position position="234"/>
    </location>
    <ligand>
        <name>shikimate</name>
        <dbReference type="ChEBI" id="CHEBI:36208"/>
    </ligand>
</feature>
<dbReference type="UniPathway" id="UPA00053">
    <property type="reaction ID" value="UER00087"/>
</dbReference>
<dbReference type="GO" id="GO:0005829">
    <property type="term" value="C:cytosol"/>
    <property type="evidence" value="ECO:0007669"/>
    <property type="project" value="TreeGrafter"/>
</dbReference>
<dbReference type="NCBIfam" id="TIGR00507">
    <property type="entry name" value="aroE"/>
    <property type="match status" value="1"/>
</dbReference>
<dbReference type="GO" id="GO:0050661">
    <property type="term" value="F:NADP binding"/>
    <property type="evidence" value="ECO:0007669"/>
    <property type="project" value="InterPro"/>
</dbReference>
<name>A0A533I541_PARDE</name>
<evidence type="ECO:0000259" key="10">
    <source>
        <dbReference type="Pfam" id="PF08501"/>
    </source>
</evidence>
<evidence type="ECO:0000256" key="3">
    <source>
        <dbReference type="ARBA" id="ARBA00022605"/>
    </source>
</evidence>
<dbReference type="InterPro" id="IPR041121">
    <property type="entry name" value="SDH_C"/>
</dbReference>
<evidence type="ECO:0000259" key="11">
    <source>
        <dbReference type="Pfam" id="PF18317"/>
    </source>
</evidence>
<dbReference type="PANTHER" id="PTHR21089:SF1">
    <property type="entry name" value="BIFUNCTIONAL 3-DEHYDROQUINATE DEHYDRATASE_SHIKIMATE DEHYDROGENASE, CHLOROPLASTIC"/>
    <property type="match status" value="1"/>
</dbReference>
<dbReference type="HAMAP" id="MF_00222">
    <property type="entry name" value="Shikimate_DH_AroE"/>
    <property type="match status" value="1"/>
</dbReference>
<dbReference type="Gene3D" id="3.40.50.10860">
    <property type="entry name" value="Leucine Dehydrogenase, chain A, domain 1"/>
    <property type="match status" value="1"/>
</dbReference>
<comment type="pathway">
    <text evidence="1 8">Metabolic intermediate biosynthesis; chorismate biosynthesis; chorismate from D-erythrose 4-phosphate and phosphoenolpyruvate: step 4/7.</text>
</comment>
<evidence type="ECO:0000256" key="6">
    <source>
        <dbReference type="ARBA" id="ARBA00023141"/>
    </source>
</evidence>
<feature type="domain" description="SDH C-terminal" evidence="11">
    <location>
        <begin position="255"/>
        <end position="282"/>
    </location>
</feature>
<dbReference type="Proteomes" id="UP000315344">
    <property type="component" value="Unassembled WGS sequence"/>
</dbReference>
<dbReference type="GO" id="GO:0008652">
    <property type="term" value="P:amino acid biosynthetic process"/>
    <property type="evidence" value="ECO:0007669"/>
    <property type="project" value="UniProtKB-KW"/>
</dbReference>
<dbReference type="PANTHER" id="PTHR21089">
    <property type="entry name" value="SHIKIMATE DEHYDROGENASE"/>
    <property type="match status" value="1"/>
</dbReference>
<sequence>MTADPEQQTVPPTRHAPLAGVIGWPIAHSRSPLLHRHWLRRYDLAGDYIALPVRPENLTEVLHTLPHMGFVGVNLTIPHKEAVLQIADIVTDRAALIGAANTLIFRSDGKIHADNTDGYGFITNLQQHAPDWRADQGAAAVIGAGGAARAVVASLLESGTPELRITNRTKLRAEQIKAEFGAKVVVYDWAQIGNMLDGARTVVNATSMGMSGKAALRLPFDALSSDSLVTDLVYTPLMTDFLVEAQARGCQIVDGLGMLLHQATPGFERWFGKRPDVDDALRQAVL</sequence>
<organism evidence="12 13">
    <name type="scientific">Paracoccus denitrificans</name>
    <dbReference type="NCBI Taxonomy" id="266"/>
    <lineage>
        <taxon>Bacteria</taxon>
        <taxon>Pseudomonadati</taxon>
        <taxon>Pseudomonadota</taxon>
        <taxon>Alphaproteobacteria</taxon>
        <taxon>Rhodobacterales</taxon>
        <taxon>Paracoccaceae</taxon>
        <taxon>Paracoccus</taxon>
    </lineage>
</organism>
<dbReference type="CDD" id="cd01065">
    <property type="entry name" value="NAD_bind_Shikimate_DH"/>
    <property type="match status" value="1"/>
</dbReference>
<dbReference type="AlphaFoldDB" id="A0A533I541"/>
<reference evidence="12 13" key="1">
    <citation type="journal article" date="2017" name="Nat. Commun.">
        <title>In situ click chemistry generation of cyclooxygenase-2 inhibitors.</title>
        <authorList>
            <person name="Bhardwaj A."/>
            <person name="Kaur J."/>
            <person name="Wuest M."/>
            <person name="Wuest F."/>
        </authorList>
    </citation>
    <scope>NUCLEOTIDE SEQUENCE [LARGE SCALE GENOMIC DNA]</scope>
    <source>
        <strain evidence="12">S2_012_000_R3_94</strain>
    </source>
</reference>
<accession>A0A533I541</accession>
<keyword evidence="6 8" id="KW-0057">Aromatic amino acid biosynthesis</keyword>
<evidence type="ECO:0000256" key="8">
    <source>
        <dbReference type="HAMAP-Rule" id="MF_00222"/>
    </source>
</evidence>
<keyword evidence="4 8" id="KW-0521">NADP</keyword>
<feature type="binding site" evidence="8">
    <location>
        <begin position="143"/>
        <end position="147"/>
    </location>
    <ligand>
        <name>NADP(+)</name>
        <dbReference type="ChEBI" id="CHEBI:58349"/>
    </ligand>
</feature>
<comment type="similarity">
    <text evidence="8">Belongs to the shikimate dehydrogenase family.</text>
</comment>
<keyword evidence="3 8" id="KW-0028">Amino-acid biosynthesis</keyword>
<feature type="binding site" evidence="8">
    <location>
        <position position="255"/>
    </location>
    <ligand>
        <name>NADP(+)</name>
        <dbReference type="ChEBI" id="CHEBI:58349"/>
    </ligand>
</feature>
<evidence type="ECO:0000256" key="1">
    <source>
        <dbReference type="ARBA" id="ARBA00004871"/>
    </source>
</evidence>
<feature type="binding site" evidence="8">
    <location>
        <begin position="29"/>
        <end position="31"/>
    </location>
    <ligand>
        <name>shikimate</name>
        <dbReference type="ChEBI" id="CHEBI:36208"/>
    </ligand>
</feature>
<protein>
    <recommendedName>
        <fullName evidence="2 8">Shikimate dehydrogenase (NADP(+))</fullName>
        <shortName evidence="8">SDH</shortName>
        <ecNumber evidence="2 8">1.1.1.25</ecNumber>
    </recommendedName>
</protein>
<evidence type="ECO:0000256" key="4">
    <source>
        <dbReference type="ARBA" id="ARBA00022857"/>
    </source>
</evidence>
<dbReference type="EC" id="1.1.1.25" evidence="2 8"/>
<dbReference type="Pfam" id="PF08501">
    <property type="entry name" value="Shikimate_dh_N"/>
    <property type="match status" value="1"/>
</dbReference>
<gene>
    <name evidence="8" type="primary">aroE</name>
    <name evidence="12" type="ORF">DI616_09790</name>
</gene>
<dbReference type="GO" id="GO:0009073">
    <property type="term" value="P:aromatic amino acid family biosynthetic process"/>
    <property type="evidence" value="ECO:0007669"/>
    <property type="project" value="UniProtKB-KW"/>
</dbReference>
<dbReference type="EMBL" id="VAFL01000006">
    <property type="protein sequence ID" value="TKW66769.1"/>
    <property type="molecule type" value="Genomic_DNA"/>
</dbReference>
<dbReference type="GO" id="GO:0009423">
    <property type="term" value="P:chorismate biosynthetic process"/>
    <property type="evidence" value="ECO:0007669"/>
    <property type="project" value="UniProtKB-UniRule"/>
</dbReference>
<evidence type="ECO:0000313" key="13">
    <source>
        <dbReference type="Proteomes" id="UP000315344"/>
    </source>
</evidence>
<dbReference type="InterPro" id="IPR036291">
    <property type="entry name" value="NAD(P)-bd_dom_sf"/>
</dbReference>
<dbReference type="Gene3D" id="3.40.50.720">
    <property type="entry name" value="NAD(P)-binding Rossmann-like Domain"/>
    <property type="match status" value="1"/>
</dbReference>
<feature type="binding site" evidence="8">
    <location>
        <position position="117"/>
    </location>
    <ligand>
        <name>shikimate</name>
        <dbReference type="ChEBI" id="CHEBI:36208"/>
    </ligand>
</feature>
<dbReference type="GO" id="GO:0004764">
    <property type="term" value="F:shikimate 3-dehydrogenase (NADP+) activity"/>
    <property type="evidence" value="ECO:0007669"/>
    <property type="project" value="UniProtKB-UniRule"/>
</dbReference>
<dbReference type="GO" id="GO:0019632">
    <property type="term" value="P:shikimate metabolic process"/>
    <property type="evidence" value="ECO:0007669"/>
    <property type="project" value="InterPro"/>
</dbReference>
<evidence type="ECO:0000256" key="7">
    <source>
        <dbReference type="ARBA" id="ARBA00049442"/>
    </source>
</evidence>
<feature type="binding site" evidence="8">
    <location>
        <begin position="167"/>
        <end position="172"/>
    </location>
    <ligand>
        <name>NADP(+)</name>
        <dbReference type="ChEBI" id="CHEBI:58349"/>
    </ligand>
</feature>
<feature type="binding site" evidence="8">
    <location>
        <position position="262"/>
    </location>
    <ligand>
        <name>shikimate</name>
        <dbReference type="ChEBI" id="CHEBI:36208"/>
    </ligand>
</feature>
<feature type="binding site" evidence="8">
    <location>
        <position position="92"/>
    </location>
    <ligand>
        <name>NADP(+)</name>
        <dbReference type="ChEBI" id="CHEBI:58349"/>
    </ligand>
</feature>
<comment type="catalytic activity">
    <reaction evidence="7 8">
        <text>shikimate + NADP(+) = 3-dehydroshikimate + NADPH + H(+)</text>
        <dbReference type="Rhea" id="RHEA:17737"/>
        <dbReference type="ChEBI" id="CHEBI:15378"/>
        <dbReference type="ChEBI" id="CHEBI:16630"/>
        <dbReference type="ChEBI" id="CHEBI:36208"/>
        <dbReference type="ChEBI" id="CHEBI:57783"/>
        <dbReference type="ChEBI" id="CHEBI:58349"/>
        <dbReference type="EC" id="1.1.1.25"/>
    </reaction>
</comment>
<feature type="binding site" evidence="8">
    <location>
        <position position="232"/>
    </location>
    <ligand>
        <name>NADP(+)</name>
        <dbReference type="ChEBI" id="CHEBI:58349"/>
    </ligand>
</feature>
<comment type="caution">
    <text evidence="12">The sequence shown here is derived from an EMBL/GenBank/DDBJ whole genome shotgun (WGS) entry which is preliminary data.</text>
</comment>
<dbReference type="SUPFAM" id="SSF51735">
    <property type="entry name" value="NAD(P)-binding Rossmann-fold domains"/>
    <property type="match status" value="1"/>
</dbReference>
<dbReference type="InterPro" id="IPR006151">
    <property type="entry name" value="Shikm_DH/Glu-tRNA_Rdtase"/>
</dbReference>